<gene>
    <name evidence="5" type="ORF">FMM08_02085</name>
</gene>
<dbReference type="InterPro" id="IPR049046">
    <property type="entry name" value="Beta-AFase-like_GH127_middle"/>
</dbReference>
<dbReference type="PANTHER" id="PTHR43465:SF2">
    <property type="entry name" value="DUF1680 DOMAIN PROTEIN (AFU_ORTHOLOGUE AFUA_1G08910)"/>
    <property type="match status" value="1"/>
</dbReference>
<dbReference type="GO" id="GO:0005975">
    <property type="term" value="P:carbohydrate metabolic process"/>
    <property type="evidence" value="ECO:0007669"/>
    <property type="project" value="InterPro"/>
</dbReference>
<feature type="compositionally biased region" description="Low complexity" evidence="1">
    <location>
        <begin position="1"/>
        <end position="14"/>
    </location>
</feature>
<reference evidence="5 6" key="1">
    <citation type="submission" date="2019-07" db="EMBL/GenBank/DDBJ databases">
        <title>Quadrisphaera sp. strain DD2A genome sequencing and assembly.</title>
        <authorList>
            <person name="Kim I."/>
        </authorList>
    </citation>
    <scope>NUCLEOTIDE SEQUENCE [LARGE SCALE GENOMIC DNA]</scope>
    <source>
        <strain evidence="5 6">DD2A</strain>
    </source>
</reference>
<evidence type="ECO:0000259" key="2">
    <source>
        <dbReference type="Pfam" id="PF07944"/>
    </source>
</evidence>
<dbReference type="EMBL" id="VKAC01000001">
    <property type="protein sequence ID" value="TXR58271.1"/>
    <property type="molecule type" value="Genomic_DNA"/>
</dbReference>
<dbReference type="Pfam" id="PF20736">
    <property type="entry name" value="Glyco_hydro127M"/>
    <property type="match status" value="1"/>
</dbReference>
<evidence type="ECO:0000259" key="4">
    <source>
        <dbReference type="Pfam" id="PF20737"/>
    </source>
</evidence>
<evidence type="ECO:0000256" key="1">
    <source>
        <dbReference type="SAM" id="MobiDB-lite"/>
    </source>
</evidence>
<feature type="domain" description="Non-reducing end beta-L-arabinofuranosidase-like GH127 C-terminal" evidence="4">
    <location>
        <begin position="539"/>
        <end position="653"/>
    </location>
</feature>
<evidence type="ECO:0000313" key="5">
    <source>
        <dbReference type="EMBL" id="TXR58271.1"/>
    </source>
</evidence>
<dbReference type="Proteomes" id="UP000321234">
    <property type="component" value="Unassembled WGS sequence"/>
</dbReference>
<comment type="caution">
    <text evidence="5">The sequence shown here is derived from an EMBL/GenBank/DDBJ whole genome shotgun (WGS) entry which is preliminary data.</text>
</comment>
<accession>A0A5C8ZM49</accession>
<evidence type="ECO:0000259" key="3">
    <source>
        <dbReference type="Pfam" id="PF20736"/>
    </source>
</evidence>
<organism evidence="5 6">
    <name type="scientific">Quadrisphaera setariae</name>
    <dbReference type="NCBI Taxonomy" id="2593304"/>
    <lineage>
        <taxon>Bacteria</taxon>
        <taxon>Bacillati</taxon>
        <taxon>Actinomycetota</taxon>
        <taxon>Actinomycetes</taxon>
        <taxon>Kineosporiales</taxon>
        <taxon>Kineosporiaceae</taxon>
        <taxon>Quadrisphaera</taxon>
    </lineage>
</organism>
<dbReference type="OrthoDB" id="9757939at2"/>
<dbReference type="SUPFAM" id="SSF48208">
    <property type="entry name" value="Six-hairpin glycosidases"/>
    <property type="match status" value="1"/>
</dbReference>
<name>A0A5C8ZM49_9ACTN</name>
<dbReference type="AlphaFoldDB" id="A0A5C8ZM49"/>
<dbReference type="InterPro" id="IPR049049">
    <property type="entry name" value="Beta-AFase-like_GH127_C"/>
</dbReference>
<proteinExistence type="predicted"/>
<keyword evidence="6" id="KW-1185">Reference proteome</keyword>
<feature type="domain" description="Non-reducing end beta-L-arabinofuranosidase-like GH127 catalytic" evidence="2">
    <location>
        <begin position="45"/>
        <end position="430"/>
    </location>
</feature>
<dbReference type="InterPro" id="IPR008928">
    <property type="entry name" value="6-hairpin_glycosidase_sf"/>
</dbReference>
<dbReference type="GO" id="GO:0016787">
    <property type="term" value="F:hydrolase activity"/>
    <property type="evidence" value="ECO:0007669"/>
    <property type="project" value="UniProtKB-KW"/>
</dbReference>
<dbReference type="Pfam" id="PF07944">
    <property type="entry name" value="Beta-AFase-like_GH127_cat"/>
    <property type="match status" value="1"/>
</dbReference>
<dbReference type="InterPro" id="IPR049174">
    <property type="entry name" value="Beta-AFase-like"/>
</dbReference>
<evidence type="ECO:0000313" key="6">
    <source>
        <dbReference type="Proteomes" id="UP000321234"/>
    </source>
</evidence>
<sequence length="660" mass="70605">MERPATAAQAPSGAGAAGAGGAGPVAPTPAALSQLQPLPHDAAELTAGWLHDWQQLTLTSTLPHVLDRVEQGEARSNLARLVGESDAPLTGMFFTDTDVYKAVEAVAWASTRLPADHPLLARAQALVDLVRRVQEPDGYVNSRVQGDPAVERWSDPQWGHELYTAGHLLQAAVAAARTGSLPGALDTARALADLVVALFGPDGTGRPGYVEGHPEVETALVELYRLTGHAPYLATAARQLEVRGHGWLGEDRFGSAYFQDAVPVREAHEATGHAVRQLYLLTGAVDVAVETGDAELLAAAVRVWDDLDSTKTYVTGAHGSRHRDESIGDAYELPPDRAYAESCAAIATFHLAWRLLLATGEAHYADAMEHVLHNALAASTSLSGTEFFYSNPLHLRTGHGGEHEDAPTQRLAWFTCACCPPNIARLLTSAHDYLLTRSPAGVQLQHHASAVVDAALPSGAHAHLEVESDQPWAGTTRVVVTTEDDDAWELALRVPAWARDWSVSVDGAPVDAEAADGYVRLRRSWAGQHEVVLNVGVTVRQLTPHPRVDAVRGCVALARGPVVYALEQADLPEGTVLEDVRLRRVIGAARSSGPAAALAPVLVEAEVEVQHPHETALYSSAPRSHDTDVHVVRLVPYHRWANRSPGAMRVWLPLSDTSAG</sequence>
<dbReference type="InterPro" id="IPR012878">
    <property type="entry name" value="Beta-AFase-like_GH127_cat"/>
</dbReference>
<feature type="domain" description="Non-reducing end beta-L-arabinofuranosidase-like GH127 middle" evidence="3">
    <location>
        <begin position="462"/>
        <end position="534"/>
    </location>
</feature>
<dbReference type="PANTHER" id="PTHR43465">
    <property type="entry name" value="DUF1680 DOMAIN PROTEIN (AFU_ORTHOLOGUE AFUA_1G08910)"/>
    <property type="match status" value="1"/>
</dbReference>
<keyword evidence="5" id="KW-0378">Hydrolase</keyword>
<dbReference type="Pfam" id="PF20737">
    <property type="entry name" value="Glyco_hydro127C"/>
    <property type="match status" value="1"/>
</dbReference>
<protein>
    <submittedName>
        <fullName evidence="5">Glycoside hydrolase family 127 protein</fullName>
    </submittedName>
</protein>
<feature type="region of interest" description="Disordered" evidence="1">
    <location>
        <begin position="1"/>
        <end position="32"/>
    </location>
</feature>